<gene>
    <name evidence="2" type="ORF">FOZ62_019539</name>
</gene>
<name>A0A7J6SWT1_PEROL</name>
<protein>
    <submittedName>
        <fullName evidence="2">Uncharacterized protein</fullName>
    </submittedName>
</protein>
<feature type="region of interest" description="Disordered" evidence="1">
    <location>
        <begin position="360"/>
        <end position="407"/>
    </location>
</feature>
<dbReference type="AlphaFoldDB" id="A0A7J6SWT1"/>
<dbReference type="EMBL" id="JABANM010012077">
    <property type="protein sequence ID" value="KAF4736626.1"/>
    <property type="molecule type" value="Genomic_DNA"/>
</dbReference>
<feature type="compositionally biased region" description="Low complexity" evidence="1">
    <location>
        <begin position="362"/>
        <end position="372"/>
    </location>
</feature>
<reference evidence="2 3" key="1">
    <citation type="submission" date="2020-04" db="EMBL/GenBank/DDBJ databases">
        <title>Perkinsus olseni comparative genomics.</title>
        <authorList>
            <person name="Bogema D.R."/>
        </authorList>
    </citation>
    <scope>NUCLEOTIDE SEQUENCE [LARGE SCALE GENOMIC DNA]</scope>
    <source>
        <strain evidence="2">ATCC PRA-205</strain>
    </source>
</reference>
<feature type="compositionally biased region" description="Acidic residues" evidence="1">
    <location>
        <begin position="40"/>
        <end position="52"/>
    </location>
</feature>
<feature type="compositionally biased region" description="Basic and acidic residues" evidence="1">
    <location>
        <begin position="476"/>
        <end position="492"/>
    </location>
</feature>
<proteinExistence type="predicted"/>
<dbReference type="Proteomes" id="UP000574390">
    <property type="component" value="Unassembled WGS sequence"/>
</dbReference>
<feature type="non-terminal residue" evidence="2">
    <location>
        <position position="1"/>
    </location>
</feature>
<feature type="region of interest" description="Disordered" evidence="1">
    <location>
        <begin position="460"/>
        <end position="542"/>
    </location>
</feature>
<feature type="compositionally biased region" description="Polar residues" evidence="1">
    <location>
        <begin position="460"/>
        <end position="469"/>
    </location>
</feature>
<organism evidence="2 3">
    <name type="scientific">Perkinsus olseni</name>
    <name type="common">Perkinsus atlanticus</name>
    <dbReference type="NCBI Taxonomy" id="32597"/>
    <lineage>
        <taxon>Eukaryota</taxon>
        <taxon>Sar</taxon>
        <taxon>Alveolata</taxon>
        <taxon>Perkinsozoa</taxon>
        <taxon>Perkinsea</taxon>
        <taxon>Perkinsida</taxon>
        <taxon>Perkinsidae</taxon>
        <taxon>Perkinsus</taxon>
    </lineage>
</organism>
<evidence type="ECO:0000313" key="3">
    <source>
        <dbReference type="Proteomes" id="UP000574390"/>
    </source>
</evidence>
<evidence type="ECO:0000256" key="1">
    <source>
        <dbReference type="SAM" id="MobiDB-lite"/>
    </source>
</evidence>
<feature type="compositionally biased region" description="Basic and acidic residues" evidence="1">
    <location>
        <begin position="504"/>
        <end position="518"/>
    </location>
</feature>
<accession>A0A7J6SWT1</accession>
<evidence type="ECO:0000313" key="2">
    <source>
        <dbReference type="EMBL" id="KAF4736626.1"/>
    </source>
</evidence>
<feature type="compositionally biased region" description="Basic and acidic residues" evidence="1">
    <location>
        <begin position="388"/>
        <end position="405"/>
    </location>
</feature>
<feature type="region of interest" description="Disordered" evidence="1">
    <location>
        <begin position="172"/>
        <end position="238"/>
    </location>
</feature>
<feature type="region of interest" description="Disordered" evidence="1">
    <location>
        <begin position="258"/>
        <end position="289"/>
    </location>
</feature>
<sequence length="542" mass="55800">QQQDEEDAAAPPEERRPGGATDPSAHEAPSKTPEIVAAVPEEEMMDAEETPDDHEPTPQEAADSQIGSPSQEPPASPSVTTEQSAPVDEGPAGSTQSPTHAHGVVAPADDGHGVVAPADDGHGVVAPADDGHGVVAPADDGHGVVAPADDAHGVVAPADDAHGVVAPADDAHGVVAPADDGHGVVASADDGHDGDGAAPSDEPSGVVPAGEVHHDSPVGVGSDGFESGGNDEAVPLPEPASSAAAANIDFDVLDTSKAAADSEQERSPTPWDSPKHAQQQPAAPIPEKPLDLGALTEDAQQGQATPWDDSHDDIDDFWGAWEDAHPHTEQQAQTSVTATGAEKNCAESHELVNATAERYQEAEASAVAESSPAPVPHESAHPAQEAALSEHSKAVVESKPLHAADEPTNLWDETEVDSLALDGWDDHVESPHRHPASPTAAAAQLGNSEPLWSHSVNAHTQPHLQQPSGGWSFDQESPRAKSADEERPKQEMSHLPTTAVHSAAHHEGVPKPVSDEKQQSGAKGAAGSKELDDDFWDLLNSA</sequence>
<feature type="region of interest" description="Disordered" evidence="1">
    <location>
        <begin position="1"/>
        <end position="148"/>
    </location>
</feature>
<comment type="caution">
    <text evidence="2">The sequence shown here is derived from an EMBL/GenBank/DDBJ whole genome shotgun (WGS) entry which is preliminary data.</text>
</comment>